<feature type="region of interest" description="Disordered" evidence="1">
    <location>
        <begin position="258"/>
        <end position="293"/>
    </location>
</feature>
<reference evidence="3" key="1">
    <citation type="journal article" date="2019" name="Int. J. Syst. Evol. Microbiol.">
        <title>The Global Catalogue of Microorganisms (GCM) 10K type strain sequencing project: providing services to taxonomists for standard genome sequencing and annotation.</title>
        <authorList>
            <consortium name="The Broad Institute Genomics Platform"/>
            <consortium name="The Broad Institute Genome Sequencing Center for Infectious Disease"/>
            <person name="Wu L."/>
            <person name="Ma J."/>
        </authorList>
    </citation>
    <scope>NUCLEOTIDE SEQUENCE [LARGE SCALE GENOMIC DNA]</scope>
    <source>
        <strain evidence="3">JCM 9687</strain>
    </source>
</reference>
<protein>
    <submittedName>
        <fullName evidence="2">SAM-dependent methyltransferase</fullName>
    </submittedName>
</protein>
<evidence type="ECO:0000256" key="1">
    <source>
        <dbReference type="SAM" id="MobiDB-lite"/>
    </source>
</evidence>
<name>A0ABP6RXR7_9PSEU</name>
<dbReference type="InterPro" id="IPR029063">
    <property type="entry name" value="SAM-dependent_MTases_sf"/>
</dbReference>
<dbReference type="Pfam" id="PF04672">
    <property type="entry name" value="Methyltransf_19"/>
    <property type="match status" value="1"/>
</dbReference>
<dbReference type="Gene3D" id="3.40.50.150">
    <property type="entry name" value="Vaccinia Virus protein VP39"/>
    <property type="match status" value="1"/>
</dbReference>
<dbReference type="GO" id="GO:0032259">
    <property type="term" value="P:methylation"/>
    <property type="evidence" value="ECO:0007669"/>
    <property type="project" value="UniProtKB-KW"/>
</dbReference>
<dbReference type="Proteomes" id="UP001500483">
    <property type="component" value="Unassembled WGS sequence"/>
</dbReference>
<dbReference type="GO" id="GO:0008168">
    <property type="term" value="F:methyltransferase activity"/>
    <property type="evidence" value="ECO:0007669"/>
    <property type="project" value="UniProtKB-KW"/>
</dbReference>
<keyword evidence="2" id="KW-0489">Methyltransferase</keyword>
<dbReference type="EMBL" id="BAAAYK010000038">
    <property type="protein sequence ID" value="GAA3362935.1"/>
    <property type="molecule type" value="Genomic_DNA"/>
</dbReference>
<comment type="caution">
    <text evidence="2">The sequence shown here is derived from an EMBL/GenBank/DDBJ whole genome shotgun (WGS) entry which is preliminary data.</text>
</comment>
<gene>
    <name evidence="2" type="ORF">GCM10020366_52860</name>
</gene>
<dbReference type="SUPFAM" id="SSF53335">
    <property type="entry name" value="S-adenosyl-L-methionine-dependent methyltransferases"/>
    <property type="match status" value="1"/>
</dbReference>
<dbReference type="RefSeq" id="WP_258346050.1">
    <property type="nucleotide sequence ID" value="NZ_BAAAYK010000038.1"/>
</dbReference>
<accession>A0ABP6RXR7</accession>
<dbReference type="InterPro" id="IPR006764">
    <property type="entry name" value="SAM_dep_MeTrfase_SAV2177_type"/>
</dbReference>
<feature type="compositionally biased region" description="Basic and acidic residues" evidence="1">
    <location>
        <begin position="258"/>
        <end position="276"/>
    </location>
</feature>
<evidence type="ECO:0000313" key="2">
    <source>
        <dbReference type="EMBL" id="GAA3362935.1"/>
    </source>
</evidence>
<evidence type="ECO:0000313" key="3">
    <source>
        <dbReference type="Proteomes" id="UP001500483"/>
    </source>
</evidence>
<sequence>MSVSGKDPYPPQTADLTKPSVARVYDWYLGGNANWAIDRAFGRSVIDKYPLLRPIAVSNRLFLHRAVRRLVAHGVHQFIDIGSGVPTMGNTHSVAEEIEPDSRVVYIDNEPVAVAHSKVLLDKHGDPKRHAAVNADLRNPDKLWQRALETGVLDLEKPIAVLLIAVLHVQQFGTDGTDISEQVVARYRELVPPGSYLAISHITDDGVLPEMEDKLAGIKAMYDRSSSPVIWRPRKDIEGLLGDFELMEPGMAWTSEWHPEDRSPNHTKDLGFEHPEQSGIWAGVGRKPLQPRG</sequence>
<organism evidence="2 3">
    <name type="scientific">Saccharopolyspora gregorii</name>
    <dbReference type="NCBI Taxonomy" id="33914"/>
    <lineage>
        <taxon>Bacteria</taxon>
        <taxon>Bacillati</taxon>
        <taxon>Actinomycetota</taxon>
        <taxon>Actinomycetes</taxon>
        <taxon>Pseudonocardiales</taxon>
        <taxon>Pseudonocardiaceae</taxon>
        <taxon>Saccharopolyspora</taxon>
    </lineage>
</organism>
<keyword evidence="2" id="KW-0808">Transferase</keyword>
<keyword evidence="3" id="KW-1185">Reference proteome</keyword>
<dbReference type="PIRSF" id="PIRSF017393">
    <property type="entry name" value="MTase_SAV2177"/>
    <property type="match status" value="1"/>
</dbReference>
<proteinExistence type="predicted"/>